<reference evidence="10" key="1">
    <citation type="submission" date="2022-07" db="EMBL/GenBank/DDBJ databases">
        <title>Phylogenomic reconstructions and comparative analyses of Kickxellomycotina fungi.</title>
        <authorList>
            <person name="Reynolds N.K."/>
            <person name="Stajich J.E."/>
            <person name="Barry K."/>
            <person name="Grigoriev I.V."/>
            <person name="Crous P."/>
            <person name="Smith M.E."/>
        </authorList>
    </citation>
    <scope>NUCLEOTIDE SEQUENCE</scope>
    <source>
        <strain evidence="10">NRRL 1566</strain>
    </source>
</reference>
<dbReference type="Pfam" id="PF08292">
    <property type="entry name" value="RNA_pol_Rbc25"/>
    <property type="match status" value="1"/>
</dbReference>
<evidence type="ECO:0000256" key="6">
    <source>
        <dbReference type="ARBA" id="ARBA00072526"/>
    </source>
</evidence>
<evidence type="ECO:0000256" key="4">
    <source>
        <dbReference type="ARBA" id="ARBA00023163"/>
    </source>
</evidence>
<evidence type="ECO:0000256" key="7">
    <source>
        <dbReference type="ARBA" id="ARBA00073027"/>
    </source>
</evidence>
<dbReference type="PANTHER" id="PTHR12709">
    <property type="entry name" value="DNA-DIRECTED RNA POLYMERASE II, III"/>
    <property type="match status" value="1"/>
</dbReference>
<keyword evidence="11" id="KW-1185">Reference proteome</keyword>
<dbReference type="InterPro" id="IPR045113">
    <property type="entry name" value="Rpb7-like"/>
</dbReference>
<evidence type="ECO:0000256" key="3">
    <source>
        <dbReference type="ARBA" id="ARBA00022478"/>
    </source>
</evidence>
<dbReference type="PANTHER" id="PTHR12709:SF1">
    <property type="entry name" value="DNA-DIRECTED RNA POLYMERASE III SUBUNIT RPC8"/>
    <property type="match status" value="1"/>
</dbReference>
<evidence type="ECO:0000259" key="9">
    <source>
        <dbReference type="Pfam" id="PF08292"/>
    </source>
</evidence>
<evidence type="ECO:0000256" key="5">
    <source>
        <dbReference type="ARBA" id="ARBA00023242"/>
    </source>
</evidence>
<dbReference type="EMBL" id="JANBUW010001481">
    <property type="protein sequence ID" value="KAJ2843249.1"/>
    <property type="molecule type" value="Genomic_DNA"/>
</dbReference>
<organism evidence="10 11">
    <name type="scientific">Coemansia brasiliensis</name>
    <dbReference type="NCBI Taxonomy" id="2650707"/>
    <lineage>
        <taxon>Eukaryota</taxon>
        <taxon>Fungi</taxon>
        <taxon>Fungi incertae sedis</taxon>
        <taxon>Zoopagomycota</taxon>
        <taxon>Kickxellomycotina</taxon>
        <taxon>Kickxellomycetes</taxon>
        <taxon>Kickxellales</taxon>
        <taxon>Kickxellaceae</taxon>
        <taxon>Coemansia</taxon>
    </lineage>
</organism>
<dbReference type="InterPro" id="IPR013238">
    <property type="entry name" value="RNA_pol_III_Rbc25"/>
</dbReference>
<evidence type="ECO:0000256" key="8">
    <source>
        <dbReference type="ARBA" id="ARBA00077605"/>
    </source>
</evidence>
<evidence type="ECO:0000256" key="2">
    <source>
        <dbReference type="ARBA" id="ARBA00009307"/>
    </source>
</evidence>
<evidence type="ECO:0000313" key="10">
    <source>
        <dbReference type="EMBL" id="KAJ2843249.1"/>
    </source>
</evidence>
<gene>
    <name evidence="10" type="primary">rpc25_2</name>
    <name evidence="10" type="ORF">IWW36_005625</name>
</gene>
<dbReference type="SUPFAM" id="SSF50249">
    <property type="entry name" value="Nucleic acid-binding proteins"/>
    <property type="match status" value="1"/>
</dbReference>
<dbReference type="FunFam" id="2.40.50.140:FF:000221">
    <property type="entry name" value="DNA-directed RNA polymerase III subunit"/>
    <property type="match status" value="1"/>
</dbReference>
<sequence>MIVFRPFRDEVLVGRVRSAGAEGIDVSMGFFEDIRIPASEMPLGSEYSREEGVWVWRYEENELFMDLNEPIRFRVQEINFLDVSPPRPKVGDIDSVPVAHEPPFSLVCTIADEGLGLISWWD</sequence>
<comment type="similarity">
    <text evidence="2">Belongs to the eukaryotic RPB7/RPC8 RNA polymerase subunit family.</text>
</comment>
<dbReference type="AlphaFoldDB" id="A0A9W8I8D0"/>
<dbReference type="InterPro" id="IPR012340">
    <property type="entry name" value="NA-bd_OB-fold"/>
</dbReference>
<dbReference type="Gene3D" id="2.40.50.140">
    <property type="entry name" value="Nucleic acid-binding proteins"/>
    <property type="match status" value="1"/>
</dbReference>
<dbReference type="Proteomes" id="UP001139887">
    <property type="component" value="Unassembled WGS sequence"/>
</dbReference>
<dbReference type="GO" id="GO:0005666">
    <property type="term" value="C:RNA polymerase III complex"/>
    <property type="evidence" value="ECO:0007669"/>
    <property type="project" value="TreeGrafter"/>
</dbReference>
<keyword evidence="5" id="KW-0539">Nucleus</keyword>
<proteinExistence type="inferred from homology"/>
<protein>
    <recommendedName>
        <fullName evidence="6">DNA-directed RNA polymerase III subunit RPC8</fullName>
    </recommendedName>
    <alternativeName>
        <fullName evidence="7">DNA-directed RNA polymerase III subunit rpc8</fullName>
    </alternativeName>
    <alternativeName>
        <fullName evidence="8">RNA polymerase III subunit C25</fullName>
    </alternativeName>
</protein>
<keyword evidence="3 10" id="KW-0240">DNA-directed RNA polymerase</keyword>
<evidence type="ECO:0000256" key="1">
    <source>
        <dbReference type="ARBA" id="ARBA00004123"/>
    </source>
</evidence>
<evidence type="ECO:0000313" key="11">
    <source>
        <dbReference type="Proteomes" id="UP001139887"/>
    </source>
</evidence>
<keyword evidence="4" id="KW-0804">Transcription</keyword>
<comment type="caution">
    <text evidence="10">The sequence shown here is derived from an EMBL/GenBank/DDBJ whole genome shotgun (WGS) entry which is preliminary data.</text>
</comment>
<dbReference type="OrthoDB" id="10256606at2759"/>
<name>A0A9W8I8D0_9FUNG</name>
<accession>A0A9W8I8D0</accession>
<comment type="subcellular location">
    <subcellularLocation>
        <location evidence="1">Nucleus</location>
    </subcellularLocation>
</comment>
<dbReference type="GO" id="GO:0006384">
    <property type="term" value="P:transcription initiation at RNA polymerase III promoter"/>
    <property type="evidence" value="ECO:0007669"/>
    <property type="project" value="TreeGrafter"/>
</dbReference>
<feature type="domain" description="RNA polymerase III subunit Rpc25" evidence="9">
    <location>
        <begin position="10"/>
        <end position="121"/>
    </location>
</feature>